<dbReference type="EMBL" id="KP795650">
    <property type="protein sequence ID" value="AKN39488.1"/>
    <property type="molecule type" value="Genomic_DNA"/>
</dbReference>
<sequence>MSISFSTNGLDKGNYGNSTFVIEVSGKHIIPEGKVREIKSRSNAS</sequence>
<dbReference type="RefSeq" id="WP_170961624.1">
    <property type="nucleotide sequence ID" value="NZ_SYUT01000021.1"/>
</dbReference>
<dbReference type="AlphaFoldDB" id="A0A0H3ZSX8"/>
<evidence type="ECO:0000313" key="1">
    <source>
        <dbReference type="EMBL" id="AKN39488.1"/>
    </source>
</evidence>
<reference evidence="1" key="1">
    <citation type="journal article" date="2015" name="MBio">
        <title>Eco-Evolutionary Dynamics of Episomes among Ecologically Cohesive Bacterial Populations.</title>
        <authorList>
            <person name="Xue H."/>
            <person name="Cordero O.X."/>
            <person name="Camas F.M."/>
            <person name="Trimble W."/>
            <person name="Meyer F."/>
            <person name="Guglielmini J."/>
            <person name="Rocha E.P."/>
            <person name="Polz M.F."/>
        </authorList>
    </citation>
    <scope>NUCLEOTIDE SEQUENCE</scope>
    <source>
        <strain evidence="1">FF_110</strain>
    </source>
</reference>
<protein>
    <submittedName>
        <fullName evidence="1">Uncharacterized protein</fullName>
    </submittedName>
</protein>
<proteinExistence type="predicted"/>
<organism evidence="1">
    <name type="scientific">Vibrio genomosp. F6</name>
    <dbReference type="NCBI Taxonomy" id="723172"/>
    <lineage>
        <taxon>Bacteria</taxon>
        <taxon>Pseudomonadati</taxon>
        <taxon>Pseudomonadota</taxon>
        <taxon>Gammaproteobacteria</taxon>
        <taxon>Vibrionales</taxon>
        <taxon>Vibrionaceae</taxon>
        <taxon>Vibrio</taxon>
    </lineage>
</organism>
<name>A0A0H3ZSX8_9VIBR</name>
<accession>A0A0H3ZSX8</accession>